<keyword evidence="2" id="KW-0808">Transferase</keyword>
<evidence type="ECO:0000313" key="2">
    <source>
        <dbReference type="EMBL" id="CAK9056183.1"/>
    </source>
</evidence>
<dbReference type="Proteomes" id="UP001642464">
    <property type="component" value="Unassembled WGS sequence"/>
</dbReference>
<dbReference type="InterPro" id="IPR014729">
    <property type="entry name" value="Rossmann-like_a/b/a_fold"/>
</dbReference>
<sequence>MKSLALRPCGPLDTRTYVLVVSGTFNPPHRGHLRLGLFAKERLEKLGHQVEAVCFLPVHDNYMLNKQTLAAKSGSSGAEVFYPMAARCDFLRALLRREEPRTEAFCKVLDYEQQHPELLETSPNYWAKKLPEGYLRTVPTASLLRHVARGDLVGPGQRLGAVFGVDNLAGMSSWNAVGELLEDTDLILVAREMQIVEMCQDPEPLLGALKHFCLEERVQVKYKDQELLPRELGHFENVNSSGHALLLLLPALRGPDEHLSSTQLRKRLVELLASARSHGCDEELILAMLRSTQKSSQALEEGAKAARERGEGVEGALPPPKKVKLNDVPTLAAIPQFSMIGPVYLQFFQATDSRAAAVLAASFGESLLTFAPQRRNAQIQYNAARPAHQHIAITPSMQISGPGFIFHVWRNAVAMMGIRLFAPYTERVVQHLPTMDRHPETKAILSDLSASMISSVLSMPFNQVCSWAYCSPELVHMTQRQRLQAYATFLIGSYCGAGRLGLLGRDLMVRISYTSFLFTGYHIVERRMRQMSSGDR</sequence>
<gene>
    <name evidence="2" type="ORF">SCF082_LOCUS30305</name>
</gene>
<dbReference type="SUPFAM" id="SSF52374">
    <property type="entry name" value="Nucleotidylyl transferase"/>
    <property type="match status" value="1"/>
</dbReference>
<comment type="caution">
    <text evidence="2">The sequence shown here is derived from an EMBL/GenBank/DDBJ whole genome shotgun (WGS) entry which is preliminary data.</text>
</comment>
<proteinExistence type="predicted"/>
<evidence type="ECO:0000256" key="1">
    <source>
        <dbReference type="SAM" id="MobiDB-lite"/>
    </source>
</evidence>
<feature type="region of interest" description="Disordered" evidence="1">
    <location>
        <begin position="297"/>
        <end position="318"/>
    </location>
</feature>
<keyword evidence="2" id="KW-0548">Nucleotidyltransferase</keyword>
<reference evidence="2 3" key="1">
    <citation type="submission" date="2024-02" db="EMBL/GenBank/DDBJ databases">
        <authorList>
            <person name="Chen Y."/>
            <person name="Shah S."/>
            <person name="Dougan E. K."/>
            <person name="Thang M."/>
            <person name="Chan C."/>
        </authorList>
    </citation>
    <scope>NUCLEOTIDE SEQUENCE [LARGE SCALE GENOMIC DNA]</scope>
</reference>
<organism evidence="2 3">
    <name type="scientific">Durusdinium trenchii</name>
    <dbReference type="NCBI Taxonomy" id="1381693"/>
    <lineage>
        <taxon>Eukaryota</taxon>
        <taxon>Sar</taxon>
        <taxon>Alveolata</taxon>
        <taxon>Dinophyceae</taxon>
        <taxon>Suessiales</taxon>
        <taxon>Symbiodiniaceae</taxon>
        <taxon>Durusdinium</taxon>
    </lineage>
</organism>
<name>A0ABP0MY88_9DINO</name>
<feature type="compositionally biased region" description="Basic and acidic residues" evidence="1">
    <location>
        <begin position="301"/>
        <end position="312"/>
    </location>
</feature>
<accession>A0ABP0MY88</accession>
<dbReference type="Gene3D" id="3.40.50.620">
    <property type="entry name" value="HUPs"/>
    <property type="match status" value="1"/>
</dbReference>
<keyword evidence="3" id="KW-1185">Reference proteome</keyword>
<evidence type="ECO:0000313" key="3">
    <source>
        <dbReference type="Proteomes" id="UP001642464"/>
    </source>
</evidence>
<dbReference type="GO" id="GO:0016779">
    <property type="term" value="F:nucleotidyltransferase activity"/>
    <property type="evidence" value="ECO:0007669"/>
    <property type="project" value="UniProtKB-KW"/>
</dbReference>
<protein>
    <submittedName>
        <fullName evidence="2">Probable nicotinate-nucleotide adenylyltransferase (Deamido-NAD(+) diphosphorylase) (Deamido-NAD(+) pyrophosphorylase) (Nicotinate mononucleotide adenylyltransferase) (NaMN adenylyltransferase)</fullName>
    </submittedName>
</protein>
<dbReference type="EMBL" id="CAXAMM010024925">
    <property type="protein sequence ID" value="CAK9056183.1"/>
    <property type="molecule type" value="Genomic_DNA"/>
</dbReference>